<evidence type="ECO:0000256" key="8">
    <source>
        <dbReference type="RuleBase" id="RU368066"/>
    </source>
</evidence>
<feature type="chain" id="PRO_5007802113" description="Protein PNS1" evidence="10">
    <location>
        <begin position="21"/>
        <end position="615"/>
    </location>
</feature>
<keyword evidence="7 8" id="KW-0472">Membrane</keyword>
<feature type="non-terminal residue" evidence="11">
    <location>
        <position position="1"/>
    </location>
</feature>
<feature type="transmembrane region" description="Helical" evidence="8">
    <location>
        <begin position="243"/>
        <end position="262"/>
    </location>
</feature>
<organism evidence="11 12">
    <name type="scientific">Colletotrichum simmondsii</name>
    <dbReference type="NCBI Taxonomy" id="703756"/>
    <lineage>
        <taxon>Eukaryota</taxon>
        <taxon>Fungi</taxon>
        <taxon>Dikarya</taxon>
        <taxon>Ascomycota</taxon>
        <taxon>Pezizomycotina</taxon>
        <taxon>Sordariomycetes</taxon>
        <taxon>Hypocreomycetidae</taxon>
        <taxon>Glomerellales</taxon>
        <taxon>Glomerellaceae</taxon>
        <taxon>Colletotrichum</taxon>
        <taxon>Colletotrichum acutatum species complex</taxon>
    </lineage>
</organism>
<proteinExistence type="inferred from homology"/>
<evidence type="ECO:0000256" key="7">
    <source>
        <dbReference type="ARBA" id="ARBA00023136"/>
    </source>
</evidence>
<feature type="transmembrane region" description="Helical" evidence="8">
    <location>
        <begin position="167"/>
        <end position="191"/>
    </location>
</feature>
<keyword evidence="10" id="KW-0732">Signal</keyword>
<feature type="signal peptide" evidence="10">
    <location>
        <begin position="1"/>
        <end position="20"/>
    </location>
</feature>
<feature type="transmembrane region" description="Helical" evidence="8">
    <location>
        <begin position="414"/>
        <end position="434"/>
    </location>
</feature>
<dbReference type="PANTHER" id="PTHR12385:SF4">
    <property type="entry name" value="PROTEIN PNS1"/>
    <property type="match status" value="1"/>
</dbReference>
<dbReference type="EMBL" id="JFBX01000586">
    <property type="protein sequence ID" value="KXH34356.1"/>
    <property type="molecule type" value="Genomic_DNA"/>
</dbReference>
<feature type="transmembrane region" description="Helical" evidence="8">
    <location>
        <begin position="513"/>
        <end position="537"/>
    </location>
</feature>
<feature type="region of interest" description="Disordered" evidence="9">
    <location>
        <begin position="74"/>
        <end position="97"/>
    </location>
</feature>
<feature type="compositionally biased region" description="Low complexity" evidence="9">
    <location>
        <begin position="80"/>
        <end position="97"/>
    </location>
</feature>
<dbReference type="OrthoDB" id="44736at2759"/>
<comment type="subcellular location">
    <subcellularLocation>
        <location evidence="2 8">Cell membrane</location>
        <topology evidence="2 8">Multi-pass membrane protein</topology>
    </subcellularLocation>
</comment>
<evidence type="ECO:0000256" key="2">
    <source>
        <dbReference type="ARBA" id="ARBA00004651"/>
    </source>
</evidence>
<sequence>FPFQQHLRLRPLLIIHPVLCFVFFQPTSPRQELAFWTTITTPFVHRPPGLTFPRSTDEVNRIVVEAMSQPYGESAGYYGGQQQQQQPPYDPKYTQQYNNGYQQDYNQQQNYQQGGYQQGYAPPPPPQQGFDNGSNGYGYNAPPQGYDPEKYTFEEAFKIDKPKWNDLWAAILFLAVFLGFAAVSGLTISGYSATKGLNGGGIYDGGNTFGLSTNTIVLFAFVLAVAIVLSYAYVWMARLFPKAFIWVTGILNIVFALVTAIYMLSRKYYSGGIVFLIFGVFLVFAFISWIPRIPFSALMLKTSIQVSKKYGHVYLVSFLGGMLGAAFAAWYSVTLVATYSKYQPSQNNPQCRSGQCSQGKVIGLIVFITFAMYWISEVLKNVIHVTISGVYGSWYFCVNNFPKGATRGALKRSLTYSFGSISFGSLIVAIINLLRHLCSVAQQQSAADGNIVSYVLFCILSCLISLLDWAVTFLNRYAFSHIALYGKAYIPAAKDTWKMIKDRGIDALVNECLIGPVLSFGATFIGYACAFLAYLYMVFTNPAYNQSGNYTPVVVAFSFLIGLQIANVFTTPISSGIDTIFVASAWDPQVLMRDHPQLYDEMVRVYPQVQQAIHA</sequence>
<feature type="transmembrane region" description="Helical" evidence="8">
    <location>
        <begin position="382"/>
        <end position="402"/>
    </location>
</feature>
<feature type="transmembrane region" description="Helical" evidence="8">
    <location>
        <begin position="446"/>
        <end position="467"/>
    </location>
</feature>
<reference evidence="11 12" key="1">
    <citation type="submission" date="2014-02" db="EMBL/GenBank/DDBJ databases">
        <title>The genome sequence of Colletotrichum simmondsii CBS122122.</title>
        <authorList>
            <person name="Baroncelli R."/>
            <person name="Thon M.R."/>
        </authorList>
    </citation>
    <scope>NUCLEOTIDE SEQUENCE [LARGE SCALE GENOMIC DNA]</scope>
    <source>
        <strain evidence="11 12">CBS122122</strain>
    </source>
</reference>
<evidence type="ECO:0000256" key="4">
    <source>
        <dbReference type="ARBA" id="ARBA00015388"/>
    </source>
</evidence>
<evidence type="ECO:0000313" key="12">
    <source>
        <dbReference type="Proteomes" id="UP000070328"/>
    </source>
</evidence>
<dbReference type="AlphaFoldDB" id="A0A135SEN1"/>
<keyword evidence="12" id="KW-1185">Reference proteome</keyword>
<name>A0A135SEN1_9PEZI</name>
<gene>
    <name evidence="11" type="ORF">CSIM01_00267</name>
</gene>
<protein>
    <recommendedName>
        <fullName evidence="4 8">Protein PNS1</fullName>
    </recommendedName>
</protein>
<evidence type="ECO:0000256" key="6">
    <source>
        <dbReference type="ARBA" id="ARBA00022989"/>
    </source>
</evidence>
<evidence type="ECO:0000256" key="10">
    <source>
        <dbReference type="SAM" id="SignalP"/>
    </source>
</evidence>
<evidence type="ECO:0000256" key="9">
    <source>
        <dbReference type="SAM" id="MobiDB-lite"/>
    </source>
</evidence>
<dbReference type="InterPro" id="IPR007603">
    <property type="entry name" value="Choline_transptr-like"/>
</dbReference>
<comment type="similarity">
    <text evidence="3 8">Belongs to the CTL (choline transporter-like) family.</text>
</comment>
<accession>A0A135SEN1</accession>
<dbReference type="GO" id="GO:0005886">
    <property type="term" value="C:plasma membrane"/>
    <property type="evidence" value="ECO:0007669"/>
    <property type="project" value="UniProtKB-SubCell"/>
</dbReference>
<feature type="transmembrane region" description="Helical" evidence="8">
    <location>
        <begin position="549"/>
        <end position="569"/>
    </location>
</feature>
<comment type="caution">
    <text evidence="11">The sequence shown here is derived from an EMBL/GenBank/DDBJ whole genome shotgun (WGS) entry which is preliminary data.</text>
</comment>
<keyword evidence="5 8" id="KW-0812">Transmembrane</keyword>
<keyword evidence="6 8" id="KW-1133">Transmembrane helix</keyword>
<dbReference type="GO" id="GO:0022857">
    <property type="term" value="F:transmembrane transporter activity"/>
    <property type="evidence" value="ECO:0007669"/>
    <property type="project" value="UniProtKB-UniRule"/>
</dbReference>
<evidence type="ECO:0000256" key="1">
    <source>
        <dbReference type="ARBA" id="ARBA00002957"/>
    </source>
</evidence>
<feature type="region of interest" description="Disordered" evidence="9">
    <location>
        <begin position="113"/>
        <end position="141"/>
    </location>
</feature>
<evidence type="ECO:0000256" key="3">
    <source>
        <dbReference type="ARBA" id="ARBA00007168"/>
    </source>
</evidence>
<evidence type="ECO:0000256" key="5">
    <source>
        <dbReference type="ARBA" id="ARBA00022692"/>
    </source>
</evidence>
<comment type="function">
    <text evidence="1 8">Probably involved in transport through the plasma membrane.</text>
</comment>
<evidence type="ECO:0000313" key="11">
    <source>
        <dbReference type="EMBL" id="KXH34356.1"/>
    </source>
</evidence>
<dbReference type="Proteomes" id="UP000070328">
    <property type="component" value="Unassembled WGS sequence"/>
</dbReference>
<feature type="transmembrane region" description="Helical" evidence="8">
    <location>
        <begin position="268"/>
        <end position="290"/>
    </location>
</feature>
<feature type="transmembrane region" description="Helical" evidence="8">
    <location>
        <begin position="311"/>
        <end position="337"/>
    </location>
</feature>
<dbReference type="PANTHER" id="PTHR12385">
    <property type="entry name" value="CHOLINE TRANSPORTER-LIKE (SLC FAMILY 44)"/>
    <property type="match status" value="1"/>
</dbReference>
<dbReference type="Pfam" id="PF04515">
    <property type="entry name" value="Choline_transpo"/>
    <property type="match status" value="1"/>
</dbReference>
<feature type="transmembrane region" description="Helical" evidence="8">
    <location>
        <begin position="211"/>
        <end position="236"/>
    </location>
</feature>